<proteinExistence type="predicted"/>
<evidence type="ECO:0000313" key="5">
    <source>
        <dbReference type="EnsemblPlants" id="AET03990"/>
    </source>
</evidence>
<dbReference type="Proteomes" id="UP000002051">
    <property type="component" value="Chromosome 8"/>
</dbReference>
<keyword evidence="3" id="KW-0675">Receptor</keyword>
<dbReference type="EnsemblPlants" id="AET03990">
    <property type="protein sequence ID" value="AET03990"/>
    <property type="gene ID" value="MTR_8g078360"/>
</dbReference>
<keyword evidence="6" id="KW-1185">Reference proteome</keyword>
<sequence>MHSYSFLPPISYLPQTNGKNFSCPLNSPPSCNTYVAYFANSPNFLTLTAISDIFDISPQSIARASNIKDENMNLIEDQPLLVHVTCGCSENGNYFFANISHLIKQGESYYYQFAKGIDFLITYVWQPNDNLTLVAATANAKYFGQNFIAATNFSVFIPVKNLPSLS</sequence>
<dbReference type="AlphaFoldDB" id="G7LFK3"/>
<name>G7LFK3_MEDTR</name>
<dbReference type="EMBL" id="CM001224">
    <property type="protein sequence ID" value="AET03990.1"/>
    <property type="molecule type" value="Genomic_DNA"/>
</dbReference>
<evidence type="ECO:0000259" key="2">
    <source>
        <dbReference type="Pfam" id="PF23462"/>
    </source>
</evidence>
<organism evidence="3 6">
    <name type="scientific">Medicago truncatula</name>
    <name type="common">Barrel medic</name>
    <name type="synonym">Medicago tribuloides</name>
    <dbReference type="NCBI Taxonomy" id="3880"/>
    <lineage>
        <taxon>Eukaryota</taxon>
        <taxon>Viridiplantae</taxon>
        <taxon>Streptophyta</taxon>
        <taxon>Embryophyta</taxon>
        <taxon>Tracheophyta</taxon>
        <taxon>Spermatophyta</taxon>
        <taxon>Magnoliopsida</taxon>
        <taxon>eudicotyledons</taxon>
        <taxon>Gunneridae</taxon>
        <taxon>Pentapetalae</taxon>
        <taxon>rosids</taxon>
        <taxon>fabids</taxon>
        <taxon>Fabales</taxon>
        <taxon>Fabaceae</taxon>
        <taxon>Papilionoideae</taxon>
        <taxon>50 kb inversion clade</taxon>
        <taxon>NPAAA clade</taxon>
        <taxon>Hologalegina</taxon>
        <taxon>IRL clade</taxon>
        <taxon>Trifolieae</taxon>
        <taxon>Medicago</taxon>
    </lineage>
</organism>
<reference evidence="3 6" key="2">
    <citation type="journal article" date="2014" name="BMC Genomics">
        <title>An improved genome release (version Mt4.0) for the model legume Medicago truncatula.</title>
        <authorList>
            <person name="Tang H."/>
            <person name="Krishnakumar V."/>
            <person name="Bidwell S."/>
            <person name="Rosen B."/>
            <person name="Chan A."/>
            <person name="Zhou S."/>
            <person name="Gentzbittel L."/>
            <person name="Childs K.L."/>
            <person name="Yandell M."/>
            <person name="Gundlach H."/>
            <person name="Mayer K.F."/>
            <person name="Schwartz D.C."/>
            <person name="Town C.D."/>
        </authorList>
    </citation>
    <scope>GENOME REANNOTATION</scope>
    <source>
        <strain evidence="5 6">cv. Jemalong A17</strain>
    </source>
</reference>
<dbReference type="PANTHER" id="PTHR45927">
    <property type="entry name" value="LYSM-DOMAIN RECEPTOR-LIKE KINASE-RELATED"/>
    <property type="match status" value="1"/>
</dbReference>
<dbReference type="Proteomes" id="UP000265566">
    <property type="component" value="Chromosome 8"/>
</dbReference>
<evidence type="ECO:0000313" key="4">
    <source>
        <dbReference type="EMBL" id="RHN42151.1"/>
    </source>
</evidence>
<dbReference type="eggNOG" id="ENOG502QQTK">
    <property type="taxonomic scope" value="Eukaryota"/>
</dbReference>
<reference evidence="7" key="4">
    <citation type="journal article" date="2018" name="Nat. Plants">
        <title>Whole-genome landscape of Medicago truncatula symbiotic genes.</title>
        <authorList>
            <person name="Pecrix Y."/>
            <person name="Staton S.E."/>
            <person name="Sallet E."/>
            <person name="Lelandais-Briere C."/>
            <person name="Moreau S."/>
            <person name="Carrere S."/>
            <person name="Blein T."/>
            <person name="Jardinaud M.F."/>
            <person name="Latrasse D."/>
            <person name="Zouine M."/>
            <person name="Zahm M."/>
            <person name="Kreplak J."/>
            <person name="Mayjonade B."/>
            <person name="Satge C."/>
            <person name="Perez M."/>
            <person name="Cauet S."/>
            <person name="Marande W."/>
            <person name="Chantry-Darmon C."/>
            <person name="Lopez-Roques C."/>
            <person name="Bouchez O."/>
            <person name="Berard A."/>
            <person name="Debelle F."/>
            <person name="Munos S."/>
            <person name="Bendahmane A."/>
            <person name="Berges H."/>
            <person name="Niebel A."/>
            <person name="Buitink J."/>
            <person name="Frugier F."/>
            <person name="Benhamed M."/>
            <person name="Crespi M."/>
            <person name="Gouzy J."/>
            <person name="Gamas P."/>
        </authorList>
    </citation>
    <scope>NUCLEOTIDE SEQUENCE [LARGE SCALE GENOMIC DNA]</scope>
    <source>
        <strain evidence="7">cv. Jemalong A17</strain>
    </source>
</reference>
<evidence type="ECO:0000313" key="7">
    <source>
        <dbReference type="Proteomes" id="UP000265566"/>
    </source>
</evidence>
<reference evidence="3 6" key="1">
    <citation type="journal article" date="2011" name="Nature">
        <title>The Medicago genome provides insight into the evolution of rhizobial symbioses.</title>
        <authorList>
            <person name="Young N.D."/>
            <person name="Debelle F."/>
            <person name="Oldroyd G.E."/>
            <person name="Geurts R."/>
            <person name="Cannon S.B."/>
            <person name="Udvardi M.K."/>
            <person name="Benedito V.A."/>
            <person name="Mayer K.F."/>
            <person name="Gouzy J."/>
            <person name="Schoof H."/>
            <person name="Van de Peer Y."/>
            <person name="Proost S."/>
            <person name="Cook D.R."/>
            <person name="Meyers B.C."/>
            <person name="Spannagl M."/>
            <person name="Cheung F."/>
            <person name="De Mita S."/>
            <person name="Krishnakumar V."/>
            <person name="Gundlach H."/>
            <person name="Zhou S."/>
            <person name="Mudge J."/>
            <person name="Bharti A.K."/>
            <person name="Murray J.D."/>
            <person name="Naoumkina M.A."/>
            <person name="Rosen B."/>
            <person name="Silverstein K.A."/>
            <person name="Tang H."/>
            <person name="Rombauts S."/>
            <person name="Zhao P.X."/>
            <person name="Zhou P."/>
            <person name="Barbe V."/>
            <person name="Bardou P."/>
            <person name="Bechner M."/>
            <person name="Bellec A."/>
            <person name="Berger A."/>
            <person name="Berges H."/>
            <person name="Bidwell S."/>
            <person name="Bisseling T."/>
            <person name="Choisne N."/>
            <person name="Couloux A."/>
            <person name="Denny R."/>
            <person name="Deshpande S."/>
            <person name="Dai X."/>
            <person name="Doyle J.J."/>
            <person name="Dudez A.M."/>
            <person name="Farmer A.D."/>
            <person name="Fouteau S."/>
            <person name="Franken C."/>
            <person name="Gibelin C."/>
            <person name="Gish J."/>
            <person name="Goldstein S."/>
            <person name="Gonzalez A.J."/>
            <person name="Green P.J."/>
            <person name="Hallab A."/>
            <person name="Hartog M."/>
            <person name="Hua A."/>
            <person name="Humphray S.J."/>
            <person name="Jeong D.H."/>
            <person name="Jing Y."/>
            <person name="Jocker A."/>
            <person name="Kenton S.M."/>
            <person name="Kim D.J."/>
            <person name="Klee K."/>
            <person name="Lai H."/>
            <person name="Lang C."/>
            <person name="Lin S."/>
            <person name="Macmil S.L."/>
            <person name="Magdelenat G."/>
            <person name="Matthews L."/>
            <person name="McCorrison J."/>
            <person name="Monaghan E.L."/>
            <person name="Mun J.H."/>
            <person name="Najar F.Z."/>
            <person name="Nicholson C."/>
            <person name="Noirot C."/>
            <person name="O'Bleness M."/>
            <person name="Paule C.R."/>
            <person name="Poulain J."/>
            <person name="Prion F."/>
            <person name="Qin B."/>
            <person name="Qu C."/>
            <person name="Retzel E.F."/>
            <person name="Riddle C."/>
            <person name="Sallet E."/>
            <person name="Samain S."/>
            <person name="Samson N."/>
            <person name="Sanders I."/>
            <person name="Saurat O."/>
            <person name="Scarpelli C."/>
            <person name="Schiex T."/>
            <person name="Segurens B."/>
            <person name="Severin A.J."/>
            <person name="Sherrier D.J."/>
            <person name="Shi R."/>
            <person name="Sims S."/>
            <person name="Singer S.R."/>
            <person name="Sinharoy S."/>
            <person name="Sterck L."/>
            <person name="Viollet A."/>
            <person name="Wang B.B."/>
            <person name="Wang K."/>
            <person name="Wang M."/>
            <person name="Wang X."/>
            <person name="Warfsmann J."/>
            <person name="Weissenbach J."/>
            <person name="White D.D."/>
            <person name="White J.D."/>
            <person name="Wiley G.B."/>
            <person name="Wincker P."/>
            <person name="Xing Y."/>
            <person name="Yang L."/>
            <person name="Yao Z."/>
            <person name="Ying F."/>
            <person name="Zhai J."/>
            <person name="Zhou L."/>
            <person name="Zuber A."/>
            <person name="Denarie J."/>
            <person name="Dixon R.A."/>
            <person name="May G.D."/>
            <person name="Schwartz D.C."/>
            <person name="Rogers J."/>
            <person name="Quetier F."/>
            <person name="Town C.D."/>
            <person name="Roe B.A."/>
        </authorList>
    </citation>
    <scope>NUCLEOTIDE SEQUENCE [LARGE SCALE GENOMIC DNA]</scope>
    <source>
        <strain evidence="3">A17</strain>
        <strain evidence="5 6">cv. Jemalong A17</strain>
    </source>
</reference>
<dbReference type="InterPro" id="IPR056561">
    <property type="entry name" value="NFP_LYK_LysM1"/>
</dbReference>
<accession>G7LFK3</accession>
<dbReference type="STRING" id="3880.G7LFK3"/>
<dbReference type="Gramene" id="rna48555">
    <property type="protein sequence ID" value="RHN42151.1"/>
    <property type="gene ID" value="gene48555"/>
</dbReference>
<dbReference type="PaxDb" id="3880-AET03990"/>
<dbReference type="EMBL" id="PSQE01000008">
    <property type="protein sequence ID" value="RHN42151.1"/>
    <property type="molecule type" value="Genomic_DNA"/>
</dbReference>
<dbReference type="HOGENOM" id="CLU_1605196_0_0_1"/>
<evidence type="ECO:0000259" key="1">
    <source>
        <dbReference type="Pfam" id="PF23446"/>
    </source>
</evidence>
<protein>
    <submittedName>
        <fullName evidence="3">Nod-factor receptor 5</fullName>
    </submittedName>
</protein>
<evidence type="ECO:0000313" key="3">
    <source>
        <dbReference type="EMBL" id="AET03990.1"/>
    </source>
</evidence>
<reference evidence="5" key="3">
    <citation type="submission" date="2015-04" db="UniProtKB">
        <authorList>
            <consortium name="EnsemblPlants"/>
        </authorList>
    </citation>
    <scope>IDENTIFICATION</scope>
    <source>
        <strain evidence="5">cv. Jemalong A17</strain>
    </source>
</reference>
<feature type="domain" description="NFP third LysM" evidence="2">
    <location>
        <begin position="119"/>
        <end position="159"/>
    </location>
</feature>
<dbReference type="InterPro" id="IPR052611">
    <property type="entry name" value="Plant_RLK_LysM"/>
</dbReference>
<dbReference type="Pfam" id="PF23462">
    <property type="entry name" value="LysM3_NFP"/>
    <property type="match status" value="1"/>
</dbReference>
<reference evidence="4" key="5">
    <citation type="journal article" date="2018" name="Nat. Plants">
        <title>Whole-genome landscape of Medicago truncatula symbiotic genes.</title>
        <authorList>
            <person name="Pecrix Y."/>
            <person name="Gamas P."/>
            <person name="Carrere S."/>
        </authorList>
    </citation>
    <scope>NUCLEOTIDE SEQUENCE</scope>
    <source>
        <tissue evidence="4">Leaves</tissue>
    </source>
</reference>
<feature type="domain" description="NFP/LYK4/5 first LysM" evidence="1">
    <location>
        <begin position="30"/>
        <end position="88"/>
    </location>
</feature>
<dbReference type="InterPro" id="IPR059144">
    <property type="entry name" value="NFP_LysM3"/>
</dbReference>
<dbReference type="Pfam" id="PF23446">
    <property type="entry name" value="LysM1_NFP_LYK"/>
    <property type="match status" value="1"/>
</dbReference>
<gene>
    <name evidence="3" type="ordered locus">MTR_8g078360</name>
    <name evidence="4" type="ORF">MtrunA17_Chr8g0373741</name>
</gene>
<evidence type="ECO:0000313" key="6">
    <source>
        <dbReference type="Proteomes" id="UP000002051"/>
    </source>
</evidence>
<dbReference type="PANTHER" id="PTHR45927:SF2">
    <property type="entry name" value="SERINE_THREONINE RECEPTOR-LIKE KINASE NFP"/>
    <property type="match status" value="1"/>
</dbReference>